<gene>
    <name evidence="1" type="ORF">JR316_0001698</name>
</gene>
<comment type="caution">
    <text evidence="1">The sequence shown here is derived from an EMBL/GenBank/DDBJ whole genome shotgun (WGS) entry which is preliminary data.</text>
</comment>
<protein>
    <submittedName>
        <fullName evidence="1">Uncharacterized protein</fullName>
    </submittedName>
</protein>
<organism evidence="1 2">
    <name type="scientific">Psilocybe cubensis</name>
    <name type="common">Psychedelic mushroom</name>
    <name type="synonym">Stropharia cubensis</name>
    <dbReference type="NCBI Taxonomy" id="181762"/>
    <lineage>
        <taxon>Eukaryota</taxon>
        <taxon>Fungi</taxon>
        <taxon>Dikarya</taxon>
        <taxon>Basidiomycota</taxon>
        <taxon>Agaricomycotina</taxon>
        <taxon>Agaricomycetes</taxon>
        <taxon>Agaricomycetidae</taxon>
        <taxon>Agaricales</taxon>
        <taxon>Agaricineae</taxon>
        <taxon>Strophariaceae</taxon>
        <taxon>Psilocybe</taxon>
    </lineage>
</organism>
<dbReference type="EMBL" id="JAFIQS020000002">
    <property type="protein sequence ID" value="KAH9484796.1"/>
    <property type="molecule type" value="Genomic_DNA"/>
</dbReference>
<keyword evidence="2" id="KW-1185">Reference proteome</keyword>
<evidence type="ECO:0000313" key="1">
    <source>
        <dbReference type="EMBL" id="KAH9484796.1"/>
    </source>
</evidence>
<accession>A0ACB8HBE2</accession>
<reference evidence="1" key="1">
    <citation type="submission" date="2021-10" db="EMBL/GenBank/DDBJ databases">
        <title>Psilocybe cubensis genome.</title>
        <authorList>
            <person name="Mckernan K.J."/>
            <person name="Crawford S."/>
            <person name="Trippe A."/>
            <person name="Kane L.T."/>
            <person name="Mclaughlin S."/>
        </authorList>
    </citation>
    <scope>NUCLEOTIDE SEQUENCE</scope>
    <source>
        <strain evidence="1">MGC-MH-2018</strain>
    </source>
</reference>
<sequence length="130" mass="14267">MSRRSRTIPIVVPALPGFNIRPKNTHQPKPQELSVDFGSLYFSSKPYHSMAITNSKNPLLLPNLSITTHPTTHISSYLQLPALSMYSGYSANQSLTNIPFIADGGSNHSARFPDLSSPPVTNQQQQQYGG</sequence>
<proteinExistence type="predicted"/>
<dbReference type="Proteomes" id="UP000664032">
    <property type="component" value="Unassembled WGS sequence"/>
</dbReference>
<name>A0ACB8HBE2_PSICU</name>
<evidence type="ECO:0000313" key="2">
    <source>
        <dbReference type="Proteomes" id="UP000664032"/>
    </source>
</evidence>